<evidence type="ECO:0000256" key="5">
    <source>
        <dbReference type="ARBA" id="ARBA00022967"/>
    </source>
</evidence>
<dbReference type="InterPro" id="IPR018449">
    <property type="entry name" value="NIL_domain"/>
</dbReference>
<dbReference type="EC" id="3.6.3.32" evidence="11"/>
<keyword evidence="4 11" id="KW-0067">ATP-binding</keyword>
<dbReference type="InterPro" id="IPR003593">
    <property type="entry name" value="AAA+_ATPase"/>
</dbReference>
<dbReference type="PROSITE" id="PS00211">
    <property type="entry name" value="ABC_TRANSPORTER_1"/>
    <property type="match status" value="1"/>
</dbReference>
<dbReference type="GO" id="GO:0006865">
    <property type="term" value="P:amino acid transport"/>
    <property type="evidence" value="ECO:0007669"/>
    <property type="project" value="UniProtKB-KW"/>
</dbReference>
<dbReference type="SMART" id="SM00382">
    <property type="entry name" value="AAA"/>
    <property type="match status" value="1"/>
</dbReference>
<dbReference type="InterPro" id="IPR045865">
    <property type="entry name" value="ACT-like_dom_sf"/>
</dbReference>
<dbReference type="EMBL" id="JGYV01000002">
    <property type="protein sequence ID" value="KFI65245.1"/>
    <property type="molecule type" value="Genomic_DNA"/>
</dbReference>
<evidence type="ECO:0000256" key="2">
    <source>
        <dbReference type="ARBA" id="ARBA00022475"/>
    </source>
</evidence>
<dbReference type="GO" id="GO:0022857">
    <property type="term" value="F:transmembrane transporter activity"/>
    <property type="evidence" value="ECO:0007669"/>
    <property type="project" value="TreeGrafter"/>
</dbReference>
<dbReference type="PANTHER" id="PTHR24220">
    <property type="entry name" value="IMPORT ATP-BINDING PROTEIN"/>
    <property type="match status" value="1"/>
</dbReference>
<evidence type="ECO:0000313" key="12">
    <source>
        <dbReference type="Proteomes" id="UP000029067"/>
    </source>
</evidence>
<dbReference type="InterPro" id="IPR041701">
    <property type="entry name" value="MetN_ABC"/>
</dbReference>
<evidence type="ECO:0000256" key="4">
    <source>
        <dbReference type="ARBA" id="ARBA00022840"/>
    </source>
</evidence>
<name>A0A087B2J5_9BIFI</name>
<evidence type="ECO:0000256" key="9">
    <source>
        <dbReference type="ARBA" id="ARBA00063837"/>
    </source>
</evidence>
<dbReference type="InterPro" id="IPR027417">
    <property type="entry name" value="P-loop_NTPase"/>
</dbReference>
<keyword evidence="6" id="KW-0029">Amino-acid transport</keyword>
<keyword evidence="6" id="KW-0813">Transport</keyword>
<dbReference type="RefSeq" id="WP_033516851.1">
    <property type="nucleotide sequence ID" value="NZ_JGYV01000002.1"/>
</dbReference>
<accession>A0A087B2J5</accession>
<dbReference type="InterPro" id="IPR017871">
    <property type="entry name" value="ABC_transporter-like_CS"/>
</dbReference>
<comment type="caution">
    <text evidence="11">The sequence shown here is derived from an EMBL/GenBank/DDBJ whole genome shotgun (WGS) entry which is preliminary data.</text>
</comment>
<dbReference type="Gene3D" id="3.40.50.300">
    <property type="entry name" value="P-loop containing nucleotide triphosphate hydrolases"/>
    <property type="match status" value="1"/>
</dbReference>
<comment type="subunit">
    <text evidence="9">Homodimer. Forms a membrane-associated complex with FtsX.</text>
</comment>
<reference evidence="11 12" key="1">
    <citation type="submission" date="2014-03" db="EMBL/GenBank/DDBJ databases">
        <title>Genomics of Bifidobacteria.</title>
        <authorList>
            <person name="Ventura M."/>
            <person name="Milani C."/>
            <person name="Lugli G.A."/>
        </authorList>
    </citation>
    <scope>NUCLEOTIDE SEQUENCE [LARGE SCALE GENOMIC DNA]</scope>
    <source>
        <strain evidence="11 12">LMG 10738</strain>
    </source>
</reference>
<dbReference type="Gene3D" id="3.30.70.260">
    <property type="match status" value="1"/>
</dbReference>
<evidence type="ECO:0000256" key="1">
    <source>
        <dbReference type="ARBA" id="ARBA00005417"/>
    </source>
</evidence>
<dbReference type="InterPro" id="IPR015854">
    <property type="entry name" value="ABC_transpr_LolD-like"/>
</dbReference>
<dbReference type="GO" id="GO:0005524">
    <property type="term" value="F:ATP binding"/>
    <property type="evidence" value="ECO:0007669"/>
    <property type="project" value="UniProtKB-KW"/>
</dbReference>
<keyword evidence="2" id="KW-1003">Cell membrane</keyword>
<dbReference type="GO" id="GO:0016887">
    <property type="term" value="F:ATP hydrolysis activity"/>
    <property type="evidence" value="ECO:0007669"/>
    <property type="project" value="InterPro"/>
</dbReference>
<feature type="domain" description="ABC transporter" evidence="10">
    <location>
        <begin position="6"/>
        <end position="245"/>
    </location>
</feature>
<dbReference type="FunFam" id="3.40.50.300:FF:000056">
    <property type="entry name" value="Cell division ATP-binding protein FtsE"/>
    <property type="match status" value="1"/>
</dbReference>
<dbReference type="CDD" id="cd03258">
    <property type="entry name" value="ABC_MetN_methionine_transporter"/>
    <property type="match status" value="1"/>
</dbReference>
<keyword evidence="12" id="KW-1185">Reference proteome</keyword>
<dbReference type="eggNOG" id="COG1135">
    <property type="taxonomic scope" value="Bacteria"/>
</dbReference>
<dbReference type="SUPFAM" id="SSF52540">
    <property type="entry name" value="P-loop containing nucleoside triphosphate hydrolases"/>
    <property type="match status" value="1"/>
</dbReference>
<dbReference type="SUPFAM" id="SSF55021">
    <property type="entry name" value="ACT-like"/>
    <property type="match status" value="1"/>
</dbReference>
<dbReference type="STRING" id="1688.BCUN_1011"/>
<dbReference type="Proteomes" id="UP000029067">
    <property type="component" value="Unassembled WGS sequence"/>
</dbReference>
<dbReference type="AlphaFoldDB" id="A0A087B2J5"/>
<sequence>MAAPIIELDDVSVTFREGGRTVDAVRHVSLNVQPGEIFGIVGFSGAGKSTLVRTVNLLERPTGGRVVIDGQDVTQLRGRQLRELRKSIGFVFQGFNLIGNVTVGANIDFALRAGGVPKERRRARTRELLDLVGLGQKADSYPSSLSGGQQQRVSIARALANEPRILLCDEATSALDVETTEEILALLRRINRELGITIVFITHQLEVAQRLFDRVAVMEHGEVIEQGTTFDVFAEPTHETTKALAERFLGVAVPRQLLPELPAGRLIELRYRGDAAFEPIISTVAQHHAVAVNVLHGTIEYFGTRPVGTLVVLVTATQPGQDGARAVDEALDDLAGRVLGFRELTSRTADGIGLEVDEVLEQEVTA</sequence>
<dbReference type="GO" id="GO:0005886">
    <property type="term" value="C:plasma membrane"/>
    <property type="evidence" value="ECO:0007669"/>
    <property type="project" value="UniProtKB-ARBA"/>
</dbReference>
<dbReference type="Pfam" id="PF00005">
    <property type="entry name" value="ABC_tran"/>
    <property type="match status" value="1"/>
</dbReference>
<gene>
    <name evidence="11" type="ORF">BCUN_1011</name>
</gene>
<evidence type="ECO:0000259" key="10">
    <source>
        <dbReference type="PROSITE" id="PS50893"/>
    </source>
</evidence>
<keyword evidence="7" id="KW-0472">Membrane</keyword>
<dbReference type="InterPro" id="IPR003439">
    <property type="entry name" value="ABC_transporter-like_ATP-bd"/>
</dbReference>
<proteinExistence type="inferred from homology"/>
<protein>
    <submittedName>
        <fullName evidence="11">Methionine import ATP-binding protein MetN 2</fullName>
        <ecNumber evidence="11">3.6.3.32</ecNumber>
    </submittedName>
</protein>
<dbReference type="PANTHER" id="PTHR24220:SF676">
    <property type="entry name" value="OLIGOPEPTIDE TRANSPORT ATP-BINDING PROTEIN AMIE"/>
    <property type="match status" value="1"/>
</dbReference>
<organism evidence="11 12">
    <name type="scientific">Bifidobacterium cuniculi</name>
    <dbReference type="NCBI Taxonomy" id="1688"/>
    <lineage>
        <taxon>Bacteria</taxon>
        <taxon>Bacillati</taxon>
        <taxon>Actinomycetota</taxon>
        <taxon>Actinomycetes</taxon>
        <taxon>Bifidobacteriales</taxon>
        <taxon>Bifidobacteriaceae</taxon>
        <taxon>Bifidobacterium</taxon>
    </lineage>
</organism>
<dbReference type="Pfam" id="PF09383">
    <property type="entry name" value="NIL"/>
    <property type="match status" value="1"/>
</dbReference>
<evidence type="ECO:0000256" key="3">
    <source>
        <dbReference type="ARBA" id="ARBA00022741"/>
    </source>
</evidence>
<evidence type="ECO:0000256" key="6">
    <source>
        <dbReference type="ARBA" id="ARBA00022970"/>
    </source>
</evidence>
<dbReference type="PROSITE" id="PS50893">
    <property type="entry name" value="ABC_TRANSPORTER_2"/>
    <property type="match status" value="1"/>
</dbReference>
<dbReference type="OrthoDB" id="4283894at2"/>
<dbReference type="SMART" id="SM00930">
    <property type="entry name" value="NIL"/>
    <property type="match status" value="1"/>
</dbReference>
<comment type="function">
    <text evidence="8">Part of the ABC transporter FtsEX involved in cellular division. Has ATPase activity.</text>
</comment>
<keyword evidence="3" id="KW-0547">Nucleotide-binding</keyword>
<keyword evidence="5" id="KW-1278">Translocase</keyword>
<evidence type="ECO:0000256" key="7">
    <source>
        <dbReference type="ARBA" id="ARBA00023136"/>
    </source>
</evidence>
<evidence type="ECO:0000313" key="11">
    <source>
        <dbReference type="EMBL" id="KFI65245.1"/>
    </source>
</evidence>
<evidence type="ECO:0000256" key="8">
    <source>
        <dbReference type="ARBA" id="ARBA00054718"/>
    </source>
</evidence>
<keyword evidence="11" id="KW-0378">Hydrolase</keyword>
<comment type="similarity">
    <text evidence="1">Belongs to the ABC transporter superfamily.</text>
</comment>